<reference evidence="12" key="1">
    <citation type="journal article" date="2020" name="Stud. Mycol.">
        <title>101 Dothideomycetes genomes: a test case for predicting lifestyles and emergence of pathogens.</title>
        <authorList>
            <person name="Haridas S."/>
            <person name="Albert R."/>
            <person name="Binder M."/>
            <person name="Bloem J."/>
            <person name="Labutti K."/>
            <person name="Salamov A."/>
            <person name="Andreopoulos B."/>
            <person name="Baker S."/>
            <person name="Barry K."/>
            <person name="Bills G."/>
            <person name="Bluhm B."/>
            <person name="Cannon C."/>
            <person name="Castanera R."/>
            <person name="Culley D."/>
            <person name="Daum C."/>
            <person name="Ezra D."/>
            <person name="Gonzalez J."/>
            <person name="Henrissat B."/>
            <person name="Kuo A."/>
            <person name="Liang C."/>
            <person name="Lipzen A."/>
            <person name="Lutzoni F."/>
            <person name="Magnuson J."/>
            <person name="Mondo S."/>
            <person name="Nolan M."/>
            <person name="Ohm R."/>
            <person name="Pangilinan J."/>
            <person name="Park H.-J."/>
            <person name="Ramirez L."/>
            <person name="Alfaro M."/>
            <person name="Sun H."/>
            <person name="Tritt A."/>
            <person name="Yoshinaga Y."/>
            <person name="Zwiers L.-H."/>
            <person name="Turgeon B."/>
            <person name="Goodwin S."/>
            <person name="Spatafora J."/>
            <person name="Crous P."/>
            <person name="Grigoriev I."/>
        </authorList>
    </citation>
    <scope>NUCLEOTIDE SEQUENCE</scope>
    <source>
        <strain evidence="12">CBS 480.64</strain>
    </source>
</reference>
<sequence length="112" mass="12796">MGFTTGLLGGFTLTAAVVYSTLTLHTHNRAYQAALIRQQTMLMQNIVDPQPPVPLSETRIVRAGLWETVKDGWNEEVERGVRRVQNVRWDEVYERLGAAAGRAWRRLFEKAR</sequence>
<keyword evidence="6" id="KW-1133">Transmembrane helix</keyword>
<evidence type="ECO:0000256" key="1">
    <source>
        <dbReference type="ARBA" id="ARBA00002689"/>
    </source>
</evidence>
<dbReference type="OrthoDB" id="4037694at2759"/>
<keyword evidence="13" id="KW-1185">Reference proteome</keyword>
<comment type="subcellular location">
    <subcellularLocation>
        <location evidence="2">Membrane</location>
    </subcellularLocation>
    <subcellularLocation>
        <location evidence="11">Mitochondrion inner membrane</location>
        <topology evidence="11">Single-pass membrane protein</topology>
    </subcellularLocation>
</comment>
<dbReference type="GO" id="GO:0042407">
    <property type="term" value="P:cristae formation"/>
    <property type="evidence" value="ECO:0007669"/>
    <property type="project" value="InterPro"/>
</dbReference>
<dbReference type="GO" id="GO:0061617">
    <property type="term" value="C:MICOS complex"/>
    <property type="evidence" value="ECO:0007669"/>
    <property type="project" value="UniProtKB-UniRule"/>
</dbReference>
<comment type="subunit">
    <text evidence="11">Component of the mitochondrial contact site and cristae organizing system (MICOS) complex.</text>
</comment>
<dbReference type="GO" id="GO:0044284">
    <property type="term" value="C:mitochondrial crista junction"/>
    <property type="evidence" value="ECO:0007669"/>
    <property type="project" value="InterPro"/>
</dbReference>
<evidence type="ECO:0000313" key="12">
    <source>
        <dbReference type="EMBL" id="KAF2864214.1"/>
    </source>
</evidence>
<comment type="similarity">
    <text evidence="3 11">Belongs to the MICOS complex subunit Mic12 family.</text>
</comment>
<evidence type="ECO:0000256" key="7">
    <source>
        <dbReference type="ARBA" id="ARBA00023128"/>
    </source>
</evidence>
<dbReference type="EMBL" id="MU005958">
    <property type="protein sequence ID" value="KAF2864214.1"/>
    <property type="molecule type" value="Genomic_DNA"/>
</dbReference>
<dbReference type="Pfam" id="PF17050">
    <property type="entry name" value="AIM5"/>
    <property type="match status" value="1"/>
</dbReference>
<keyword evidence="8" id="KW-0472">Membrane</keyword>
<keyword evidence="5" id="KW-0812">Transmembrane</keyword>
<protein>
    <recommendedName>
        <fullName evidence="4 11">MICOS complex subunit MIC12</fullName>
    </recommendedName>
    <alternativeName>
        <fullName evidence="10 11">Altered inheritance of mitochondria protein 5, mitochondrial</fullName>
    </alternativeName>
    <alternativeName>
        <fullName evidence="9 11">Found in mitochondrial proteome protein 51</fullName>
    </alternativeName>
</protein>
<evidence type="ECO:0000313" key="13">
    <source>
        <dbReference type="Proteomes" id="UP000799421"/>
    </source>
</evidence>
<evidence type="ECO:0000256" key="11">
    <source>
        <dbReference type="RuleBase" id="RU363010"/>
    </source>
</evidence>
<comment type="function">
    <text evidence="1 11">Component of the MICOS complex, a large protein complex of the mitochondrial inner membrane that plays crucial roles in the maintenance of crista junctions, inner membrane architecture, and formation of contact sites to the outer membrane.</text>
</comment>
<evidence type="ECO:0000256" key="4">
    <source>
        <dbReference type="ARBA" id="ARBA00018170"/>
    </source>
</evidence>
<gene>
    <name evidence="12" type="ORF">K470DRAFT_240407</name>
</gene>
<evidence type="ECO:0000256" key="8">
    <source>
        <dbReference type="ARBA" id="ARBA00023136"/>
    </source>
</evidence>
<organism evidence="12 13">
    <name type="scientific">Piedraia hortae CBS 480.64</name>
    <dbReference type="NCBI Taxonomy" id="1314780"/>
    <lineage>
        <taxon>Eukaryota</taxon>
        <taxon>Fungi</taxon>
        <taxon>Dikarya</taxon>
        <taxon>Ascomycota</taxon>
        <taxon>Pezizomycotina</taxon>
        <taxon>Dothideomycetes</taxon>
        <taxon>Dothideomycetidae</taxon>
        <taxon>Capnodiales</taxon>
        <taxon>Piedraiaceae</taxon>
        <taxon>Piedraia</taxon>
    </lineage>
</organism>
<proteinExistence type="inferred from homology"/>
<keyword evidence="7 11" id="KW-0496">Mitochondrion</keyword>
<evidence type="ECO:0000256" key="3">
    <source>
        <dbReference type="ARBA" id="ARBA00009188"/>
    </source>
</evidence>
<dbReference type="Proteomes" id="UP000799421">
    <property type="component" value="Unassembled WGS sequence"/>
</dbReference>
<accession>A0A6A7C9M0</accession>
<name>A0A6A7C9M0_9PEZI</name>
<evidence type="ECO:0000256" key="5">
    <source>
        <dbReference type="ARBA" id="ARBA00022692"/>
    </source>
</evidence>
<evidence type="ECO:0000256" key="6">
    <source>
        <dbReference type="ARBA" id="ARBA00022989"/>
    </source>
</evidence>
<evidence type="ECO:0000256" key="9">
    <source>
        <dbReference type="ARBA" id="ARBA00032159"/>
    </source>
</evidence>
<evidence type="ECO:0000256" key="10">
    <source>
        <dbReference type="ARBA" id="ARBA00032985"/>
    </source>
</evidence>
<dbReference type="InterPro" id="IPR031463">
    <property type="entry name" value="Mic12"/>
</dbReference>
<keyword evidence="11" id="KW-0999">Mitochondrion inner membrane</keyword>
<evidence type="ECO:0000256" key="2">
    <source>
        <dbReference type="ARBA" id="ARBA00004370"/>
    </source>
</evidence>
<dbReference type="AlphaFoldDB" id="A0A6A7C9M0"/>